<dbReference type="InterPro" id="IPR036409">
    <property type="entry name" value="Aldolase_II/adducin_N_sf"/>
</dbReference>
<accession>A0A4Q1QQ57</accession>
<dbReference type="EC" id="4.2.1.109" evidence="6"/>
<reference evidence="8 9" key="1">
    <citation type="submission" date="2019-01" db="EMBL/GenBank/DDBJ databases">
        <title>Draft genome sequences of the type strain Streptomyces sioyaensis DSM 40032 and its novel strain, TM32, a thermotolerant antibiotics-producing actinobacterium.</title>
        <authorList>
            <person name="Nakaew N."/>
            <person name="Lumyong S."/>
            <person name="Sloan W.T."/>
            <person name="Sungthong R."/>
        </authorList>
    </citation>
    <scope>NUCLEOTIDE SEQUENCE [LARGE SCALE GENOMIC DNA]</scope>
    <source>
        <strain evidence="8 9">DSM 40032</strain>
    </source>
</reference>
<dbReference type="GO" id="GO:0008270">
    <property type="term" value="F:zinc ion binding"/>
    <property type="evidence" value="ECO:0007669"/>
    <property type="project" value="UniProtKB-UniRule"/>
</dbReference>
<gene>
    <name evidence="6 8" type="primary">mtnB</name>
    <name evidence="8" type="ORF">EST54_19795</name>
</gene>
<dbReference type="GO" id="GO:0019323">
    <property type="term" value="P:pentose catabolic process"/>
    <property type="evidence" value="ECO:0007669"/>
    <property type="project" value="TreeGrafter"/>
</dbReference>
<dbReference type="SUPFAM" id="SSF53639">
    <property type="entry name" value="AraD/HMP-PK domain-like"/>
    <property type="match status" value="1"/>
</dbReference>
<comment type="caution">
    <text evidence="8">The sequence shown here is derived from an EMBL/GenBank/DDBJ whole genome shotgun (WGS) entry which is preliminary data.</text>
</comment>
<organism evidence="8 9">
    <name type="scientific">Streptomyces sioyaensis</name>
    <dbReference type="NCBI Taxonomy" id="67364"/>
    <lineage>
        <taxon>Bacteria</taxon>
        <taxon>Bacillati</taxon>
        <taxon>Actinomycetota</taxon>
        <taxon>Actinomycetes</taxon>
        <taxon>Kitasatosporales</taxon>
        <taxon>Streptomycetaceae</taxon>
        <taxon>Streptomyces</taxon>
    </lineage>
</organism>
<evidence type="ECO:0000256" key="3">
    <source>
        <dbReference type="ARBA" id="ARBA00022833"/>
    </source>
</evidence>
<dbReference type="GO" id="GO:0005829">
    <property type="term" value="C:cytosol"/>
    <property type="evidence" value="ECO:0007669"/>
    <property type="project" value="TreeGrafter"/>
</dbReference>
<evidence type="ECO:0000313" key="8">
    <source>
        <dbReference type="EMBL" id="RXS65132.1"/>
    </source>
</evidence>
<keyword evidence="3 6" id="KW-0862">Zinc</keyword>
<dbReference type="InterPro" id="IPR001303">
    <property type="entry name" value="Aldolase_II/adducin_N"/>
</dbReference>
<dbReference type="PANTHER" id="PTHR22789">
    <property type="entry name" value="FUCULOSE PHOSPHATE ALDOLASE"/>
    <property type="match status" value="1"/>
</dbReference>
<feature type="domain" description="Class II aldolase/adducin N-terminal" evidence="7">
    <location>
        <begin position="26"/>
        <end position="216"/>
    </location>
</feature>
<keyword evidence="5 6" id="KW-0456">Lyase</keyword>
<evidence type="ECO:0000256" key="4">
    <source>
        <dbReference type="ARBA" id="ARBA00023167"/>
    </source>
</evidence>
<dbReference type="NCBIfam" id="TIGR03328">
    <property type="entry name" value="salvage_mtnB"/>
    <property type="match status" value="1"/>
</dbReference>
<comment type="function">
    <text evidence="6">Catalyzes the dehydration of methylthioribulose-1-phosphate (MTRu-1-P) into 2,3-diketo-5-methylthiopentyl-1-phosphate (DK-MTP-1-P).</text>
</comment>
<evidence type="ECO:0000256" key="1">
    <source>
        <dbReference type="ARBA" id="ARBA00022605"/>
    </source>
</evidence>
<dbReference type="HAMAP" id="MF_01677">
    <property type="entry name" value="Salvage_MtnB"/>
    <property type="match status" value="1"/>
</dbReference>
<dbReference type="Proteomes" id="UP000289482">
    <property type="component" value="Unassembled WGS sequence"/>
</dbReference>
<dbReference type="SMART" id="SM01007">
    <property type="entry name" value="Aldolase_II"/>
    <property type="match status" value="1"/>
</dbReference>
<dbReference type="InterPro" id="IPR050197">
    <property type="entry name" value="Aldolase_class_II_sugar_metab"/>
</dbReference>
<dbReference type="PANTHER" id="PTHR22789:SF0">
    <property type="entry name" value="3-OXO-TETRONATE 4-PHOSPHATE DECARBOXYLASE-RELATED"/>
    <property type="match status" value="1"/>
</dbReference>
<evidence type="ECO:0000259" key="7">
    <source>
        <dbReference type="SMART" id="SM01007"/>
    </source>
</evidence>
<evidence type="ECO:0000256" key="2">
    <source>
        <dbReference type="ARBA" id="ARBA00022723"/>
    </source>
</evidence>
<name>A0A4Q1QQ57_9ACTN</name>
<proteinExistence type="inferred from homology"/>
<evidence type="ECO:0000256" key="6">
    <source>
        <dbReference type="HAMAP-Rule" id="MF_01677"/>
    </source>
</evidence>
<comment type="pathway">
    <text evidence="6">Amino-acid biosynthesis; L-methionine biosynthesis via salvage pathway; L-methionine from S-methyl-5-thio-alpha-D-ribose 1-phosphate: step 2/6.</text>
</comment>
<comment type="catalytic activity">
    <reaction evidence="6">
        <text>5-(methylsulfanyl)-D-ribulose 1-phosphate = 5-methylsulfanyl-2,3-dioxopentyl phosphate + H2O</text>
        <dbReference type="Rhea" id="RHEA:15549"/>
        <dbReference type="ChEBI" id="CHEBI:15377"/>
        <dbReference type="ChEBI" id="CHEBI:58548"/>
        <dbReference type="ChEBI" id="CHEBI:58828"/>
        <dbReference type="EC" id="4.2.1.109"/>
    </reaction>
</comment>
<feature type="binding site" evidence="6">
    <location>
        <position position="115"/>
    </location>
    <ligand>
        <name>Zn(2+)</name>
        <dbReference type="ChEBI" id="CHEBI:29105"/>
    </ligand>
</feature>
<protein>
    <recommendedName>
        <fullName evidence="6">Methylthioribulose-1-phosphate dehydratase</fullName>
        <shortName evidence="6">MTRu-1-P dehydratase</shortName>
        <ecNumber evidence="6">4.2.1.109</ecNumber>
    </recommendedName>
</protein>
<comment type="similarity">
    <text evidence="6">Belongs to the aldolase class II family. MtnB subfamily.</text>
</comment>
<sequence length="230" mass="24032">MTTGVKMQHASAPLRRAGTGLALERGEVATACRDLYRRGWMPGTAGNVSVRTGEGIVISASGRAKGTMSRQDTVVVALDDGRPLHGESERPSAETSIHLAVYREVPEAGAVVHAHAPYATTVASGPGAAGQVAFDDWELAKGLGVPDPSRVAVPVFANRSDVPRIAGDLVAHLRAAPGPAVPALLISRHGVTTWGRDLTEATNRLECVEMLCRLVLLAGGTAAHEQEDVL</sequence>
<keyword evidence="1 6" id="KW-0028">Amino-acid biosynthesis</keyword>
<dbReference type="AlphaFoldDB" id="A0A4Q1QQ57"/>
<dbReference type="EMBL" id="SDIF01000056">
    <property type="protein sequence ID" value="RXS65132.1"/>
    <property type="molecule type" value="Genomic_DNA"/>
</dbReference>
<comment type="cofactor">
    <cofactor evidence="6">
        <name>Zn(2+)</name>
        <dbReference type="ChEBI" id="CHEBI:29105"/>
    </cofactor>
    <text evidence="6">Binds 1 zinc ion per subunit.</text>
</comment>
<dbReference type="GO" id="GO:0016832">
    <property type="term" value="F:aldehyde-lyase activity"/>
    <property type="evidence" value="ECO:0007669"/>
    <property type="project" value="TreeGrafter"/>
</dbReference>
<evidence type="ECO:0000256" key="5">
    <source>
        <dbReference type="ARBA" id="ARBA00023239"/>
    </source>
</evidence>
<dbReference type="GO" id="GO:0046570">
    <property type="term" value="F:methylthioribulose 1-phosphate dehydratase activity"/>
    <property type="evidence" value="ECO:0007669"/>
    <property type="project" value="UniProtKB-UniRule"/>
</dbReference>
<dbReference type="InterPro" id="IPR017714">
    <property type="entry name" value="MethylthioRu-1-P_deHdtase_MtnB"/>
</dbReference>
<evidence type="ECO:0000313" key="9">
    <source>
        <dbReference type="Proteomes" id="UP000289482"/>
    </source>
</evidence>
<feature type="binding site" evidence="6">
    <location>
        <position position="113"/>
    </location>
    <ligand>
        <name>Zn(2+)</name>
        <dbReference type="ChEBI" id="CHEBI:29105"/>
    </ligand>
</feature>
<dbReference type="Pfam" id="PF00596">
    <property type="entry name" value="Aldolase_II"/>
    <property type="match status" value="1"/>
</dbReference>
<dbReference type="UniPathway" id="UPA00904">
    <property type="reaction ID" value="UER00875"/>
</dbReference>
<keyword evidence="9" id="KW-1185">Reference proteome</keyword>
<keyword evidence="2 6" id="KW-0479">Metal-binding</keyword>
<dbReference type="Gene3D" id="3.40.225.10">
    <property type="entry name" value="Class II aldolase/adducin N-terminal domain"/>
    <property type="match status" value="1"/>
</dbReference>
<keyword evidence="4 6" id="KW-0486">Methionine biosynthesis</keyword>
<dbReference type="GO" id="GO:0019509">
    <property type="term" value="P:L-methionine salvage from methylthioadenosine"/>
    <property type="evidence" value="ECO:0007669"/>
    <property type="project" value="UniProtKB-UniRule"/>
</dbReference>